<dbReference type="InterPro" id="IPR019897">
    <property type="entry name" value="RidA_CS"/>
</dbReference>
<dbReference type="InterPro" id="IPR006056">
    <property type="entry name" value="RidA"/>
</dbReference>
<gene>
    <name evidence="2" type="ORF">SAMN05421807_10574</name>
</gene>
<evidence type="ECO:0000313" key="2">
    <source>
        <dbReference type="EMBL" id="SHH23069.1"/>
    </source>
</evidence>
<protein>
    <submittedName>
        <fullName evidence="2">2-iminobutanoate/2-iminopropanoate deaminase</fullName>
    </submittedName>
</protein>
<proteinExistence type="inferred from homology"/>
<organism evidence="2 3">
    <name type="scientific">Virgibacillus chiguensis</name>
    <dbReference type="NCBI Taxonomy" id="411959"/>
    <lineage>
        <taxon>Bacteria</taxon>
        <taxon>Bacillati</taxon>
        <taxon>Bacillota</taxon>
        <taxon>Bacilli</taxon>
        <taxon>Bacillales</taxon>
        <taxon>Bacillaceae</taxon>
        <taxon>Virgibacillus</taxon>
    </lineage>
</organism>
<dbReference type="RefSeq" id="WP_073006863.1">
    <property type="nucleotide sequence ID" value="NZ_FQXD01000005.1"/>
</dbReference>
<evidence type="ECO:0000313" key="3">
    <source>
        <dbReference type="Proteomes" id="UP000184079"/>
    </source>
</evidence>
<comment type="similarity">
    <text evidence="1">Belongs to the RutC family.</text>
</comment>
<sequence>MNKAIHTEKAPAALGPYSQAIVAGDFLYVSGQIGINPETGEMAEGIHEQTKQVLENIQAILQEAGTDLAKAVKFCIYLQSMQNFATVNEIYGGYLQEPYPARSTMEVGKLPKDALVEMDVIIHLKA</sequence>
<dbReference type="PANTHER" id="PTHR11803">
    <property type="entry name" value="2-IMINOBUTANOATE/2-IMINOPROPANOATE DEAMINASE RIDA"/>
    <property type="match status" value="1"/>
</dbReference>
<evidence type="ECO:0000256" key="1">
    <source>
        <dbReference type="ARBA" id="ARBA00010552"/>
    </source>
</evidence>
<dbReference type="PROSITE" id="PS01094">
    <property type="entry name" value="UPF0076"/>
    <property type="match status" value="1"/>
</dbReference>
<accession>A0A1M5RAI0</accession>
<dbReference type="PANTHER" id="PTHR11803:SF39">
    <property type="entry name" value="2-IMINOBUTANOATE_2-IMINOPROPANOATE DEAMINASE"/>
    <property type="match status" value="1"/>
</dbReference>
<dbReference type="FunFam" id="3.30.1330.40:FF:000001">
    <property type="entry name" value="L-PSP family endoribonuclease"/>
    <property type="match status" value="1"/>
</dbReference>
<dbReference type="InterPro" id="IPR006175">
    <property type="entry name" value="YjgF/YER057c/UK114"/>
</dbReference>
<dbReference type="Gene3D" id="3.30.1330.40">
    <property type="entry name" value="RutC-like"/>
    <property type="match status" value="1"/>
</dbReference>
<dbReference type="EMBL" id="FQXD01000005">
    <property type="protein sequence ID" value="SHH23069.1"/>
    <property type="molecule type" value="Genomic_DNA"/>
</dbReference>
<dbReference type="OrthoDB" id="9803101at2"/>
<name>A0A1M5RAI0_9BACI</name>
<dbReference type="SUPFAM" id="SSF55298">
    <property type="entry name" value="YjgF-like"/>
    <property type="match status" value="1"/>
</dbReference>
<dbReference type="GO" id="GO:0005829">
    <property type="term" value="C:cytosol"/>
    <property type="evidence" value="ECO:0007669"/>
    <property type="project" value="TreeGrafter"/>
</dbReference>
<dbReference type="GO" id="GO:0019239">
    <property type="term" value="F:deaminase activity"/>
    <property type="evidence" value="ECO:0007669"/>
    <property type="project" value="TreeGrafter"/>
</dbReference>
<dbReference type="AlphaFoldDB" id="A0A1M5RAI0"/>
<dbReference type="CDD" id="cd00448">
    <property type="entry name" value="YjgF_YER057c_UK114_family"/>
    <property type="match status" value="1"/>
</dbReference>
<dbReference type="Pfam" id="PF01042">
    <property type="entry name" value="Ribonuc_L-PSP"/>
    <property type="match status" value="1"/>
</dbReference>
<dbReference type="InterPro" id="IPR035959">
    <property type="entry name" value="RutC-like_sf"/>
</dbReference>
<reference evidence="3" key="1">
    <citation type="submission" date="2016-11" db="EMBL/GenBank/DDBJ databases">
        <authorList>
            <person name="Varghese N."/>
            <person name="Submissions S."/>
        </authorList>
    </citation>
    <scope>NUCLEOTIDE SEQUENCE [LARGE SCALE GENOMIC DNA]</scope>
    <source>
        <strain evidence="3">CGMCC 1.6496</strain>
    </source>
</reference>
<dbReference type="Proteomes" id="UP000184079">
    <property type="component" value="Unassembled WGS sequence"/>
</dbReference>
<dbReference type="NCBIfam" id="TIGR00004">
    <property type="entry name" value="Rid family detoxifying hydrolase"/>
    <property type="match status" value="1"/>
</dbReference>
<keyword evidence="3" id="KW-1185">Reference proteome</keyword>